<feature type="compositionally biased region" description="Polar residues" evidence="1">
    <location>
        <begin position="1"/>
        <end position="15"/>
    </location>
</feature>
<comment type="caution">
    <text evidence="2">The sequence shown here is derived from an EMBL/GenBank/DDBJ whole genome shotgun (WGS) entry which is preliminary data.</text>
</comment>
<name>A0ABQ3D0Q0_9ACTN</name>
<keyword evidence="3" id="KW-1185">Reference proteome</keyword>
<organism evidence="2 3">
    <name type="scientific">Streptomyces canarius</name>
    <dbReference type="NCBI Taxonomy" id="285453"/>
    <lineage>
        <taxon>Bacteria</taxon>
        <taxon>Bacillati</taxon>
        <taxon>Actinomycetota</taxon>
        <taxon>Actinomycetes</taxon>
        <taxon>Kitasatosporales</taxon>
        <taxon>Streptomycetaceae</taxon>
        <taxon>Streptomyces</taxon>
    </lineage>
</organism>
<gene>
    <name evidence="2" type="ORF">GCM10010345_65480</name>
</gene>
<reference evidence="3" key="1">
    <citation type="journal article" date="2019" name="Int. J. Syst. Evol. Microbiol.">
        <title>The Global Catalogue of Microorganisms (GCM) 10K type strain sequencing project: providing services to taxonomists for standard genome sequencing and annotation.</title>
        <authorList>
            <consortium name="The Broad Institute Genomics Platform"/>
            <consortium name="The Broad Institute Genome Sequencing Center for Infectious Disease"/>
            <person name="Wu L."/>
            <person name="Ma J."/>
        </authorList>
    </citation>
    <scope>NUCLEOTIDE SEQUENCE [LARGE SCALE GENOMIC DNA]</scope>
    <source>
        <strain evidence="3">JCM 4733</strain>
    </source>
</reference>
<sequence length="176" mass="18999">MTTLTVIDETGSTTARPPEPTVGERIFTLDELTGVRSRCGCLACNLSAVFAEHLTTLRTGYPGTVTTLGHRGAARGMTAVPHLLAVRLGDALVDVVVWEEMRPDQLRAWLPATDVQARVPLLAGRLSDLVRIRRAIRAGTFTPSGPAGAALSSGGGYPSFRFFVEHWPTLEEEFIL</sequence>
<feature type="region of interest" description="Disordered" evidence="1">
    <location>
        <begin position="1"/>
        <end position="21"/>
    </location>
</feature>
<dbReference type="RefSeq" id="WP_189891934.1">
    <property type="nucleotide sequence ID" value="NZ_BMVN01000030.1"/>
</dbReference>
<evidence type="ECO:0000313" key="2">
    <source>
        <dbReference type="EMBL" id="GHA51790.1"/>
    </source>
</evidence>
<dbReference type="Proteomes" id="UP000653644">
    <property type="component" value="Unassembled WGS sequence"/>
</dbReference>
<evidence type="ECO:0000256" key="1">
    <source>
        <dbReference type="SAM" id="MobiDB-lite"/>
    </source>
</evidence>
<dbReference type="EMBL" id="BMVN01000030">
    <property type="protein sequence ID" value="GHA51790.1"/>
    <property type="molecule type" value="Genomic_DNA"/>
</dbReference>
<accession>A0ABQ3D0Q0</accession>
<proteinExistence type="predicted"/>
<evidence type="ECO:0000313" key="3">
    <source>
        <dbReference type="Proteomes" id="UP000653644"/>
    </source>
</evidence>
<protein>
    <submittedName>
        <fullName evidence="2">Uncharacterized protein</fullName>
    </submittedName>
</protein>